<name>A0A164MFA9_BACCE</name>
<comment type="caution">
    <text evidence="2">The sequence shown here is derived from an EMBL/GenBank/DDBJ whole genome shotgun (WGS) entry which is preliminary data.</text>
</comment>
<organism evidence="2 3">
    <name type="scientific">Bacillus cereus</name>
    <dbReference type="NCBI Taxonomy" id="1396"/>
    <lineage>
        <taxon>Bacteria</taxon>
        <taxon>Bacillati</taxon>
        <taxon>Bacillota</taxon>
        <taxon>Bacilli</taxon>
        <taxon>Bacillales</taxon>
        <taxon>Bacillaceae</taxon>
        <taxon>Bacillus</taxon>
        <taxon>Bacillus cereus group</taxon>
    </lineage>
</organism>
<dbReference type="EMBL" id="LJKE01000079">
    <property type="protein sequence ID" value="KZD58854.1"/>
    <property type="molecule type" value="Genomic_DNA"/>
</dbReference>
<feature type="transmembrane region" description="Helical" evidence="1">
    <location>
        <begin position="20"/>
        <end position="41"/>
    </location>
</feature>
<evidence type="ECO:0000313" key="2">
    <source>
        <dbReference type="EMBL" id="KZD58854.1"/>
    </source>
</evidence>
<reference evidence="2 3" key="1">
    <citation type="submission" date="2015-09" db="EMBL/GenBank/DDBJ databases">
        <title>Bacillus cereus food isolates.</title>
        <authorList>
            <person name="Boekhorst J."/>
        </authorList>
    </citation>
    <scope>NUCLEOTIDE SEQUENCE [LARGE SCALE GENOMIC DNA]</scope>
    <source>
        <strain evidence="2 3">B4088</strain>
    </source>
</reference>
<dbReference type="PATRIC" id="fig|1396.535.peg.1235"/>
<proteinExistence type="predicted"/>
<keyword evidence="1" id="KW-0472">Membrane</keyword>
<dbReference type="Proteomes" id="UP000076482">
    <property type="component" value="Unassembled WGS sequence"/>
</dbReference>
<protein>
    <submittedName>
        <fullName evidence="2">Uncharacterized protein</fullName>
    </submittedName>
</protein>
<accession>A0A164MFA9</accession>
<keyword evidence="1" id="KW-0812">Transmembrane</keyword>
<dbReference type="RefSeq" id="WP_257150070.1">
    <property type="nucleotide sequence ID" value="NZ_LJKE01000079.1"/>
</dbReference>
<sequence>MKKLYFKEIQLEELNSTPLWAQTAAMAGVGAAAGVGVLIIVT</sequence>
<keyword evidence="1" id="KW-1133">Transmembrane helix</keyword>
<dbReference type="AlphaFoldDB" id="A0A164MFA9"/>
<evidence type="ECO:0000313" key="3">
    <source>
        <dbReference type="Proteomes" id="UP000076482"/>
    </source>
</evidence>
<evidence type="ECO:0000256" key="1">
    <source>
        <dbReference type="SAM" id="Phobius"/>
    </source>
</evidence>
<gene>
    <name evidence="2" type="ORF">B4088_4202</name>
</gene>